<evidence type="ECO:0000313" key="3">
    <source>
        <dbReference type="EMBL" id="SFJ08193.1"/>
    </source>
</evidence>
<name>A0A1I3NFX2_9FLAO</name>
<evidence type="ECO:0000256" key="1">
    <source>
        <dbReference type="ARBA" id="ARBA00008542"/>
    </source>
</evidence>
<dbReference type="STRING" id="1150112.SAMN04487893_10383"/>
<gene>
    <name evidence="3" type="ORF">SAMN04487893_10383</name>
</gene>
<dbReference type="Proteomes" id="UP000243887">
    <property type="component" value="Unassembled WGS sequence"/>
</dbReference>
<evidence type="ECO:0000259" key="2">
    <source>
        <dbReference type="Pfam" id="PF01965"/>
    </source>
</evidence>
<dbReference type="PROSITE" id="PS51276">
    <property type="entry name" value="PEPTIDASE_C56_PFPI"/>
    <property type="match status" value="1"/>
</dbReference>
<evidence type="ECO:0000313" key="4">
    <source>
        <dbReference type="Proteomes" id="UP000243887"/>
    </source>
</evidence>
<keyword evidence="3" id="KW-0645">Protease</keyword>
<feature type="domain" description="DJ-1/PfpI" evidence="2">
    <location>
        <begin position="30"/>
        <end position="210"/>
    </location>
</feature>
<dbReference type="SUPFAM" id="SSF52317">
    <property type="entry name" value="Class I glutamine amidotransferase-like"/>
    <property type="match status" value="1"/>
</dbReference>
<comment type="similarity">
    <text evidence="1">Belongs to the peptidase C56 family.</text>
</comment>
<reference evidence="4" key="1">
    <citation type="submission" date="2016-10" db="EMBL/GenBank/DDBJ databases">
        <authorList>
            <person name="Varghese N."/>
            <person name="Submissions S."/>
        </authorList>
    </citation>
    <scope>NUCLEOTIDE SEQUENCE [LARGE SCALE GENOMIC DNA]</scope>
    <source>
        <strain evidence="4">DSM 26542</strain>
    </source>
</reference>
<dbReference type="InterPro" id="IPR006286">
    <property type="entry name" value="C56_PfpI-like"/>
</dbReference>
<protein>
    <submittedName>
        <fullName evidence="3">Protease I</fullName>
    </submittedName>
</protein>
<dbReference type="GO" id="GO:0008233">
    <property type="term" value="F:peptidase activity"/>
    <property type="evidence" value="ECO:0007669"/>
    <property type="project" value="UniProtKB-KW"/>
</dbReference>
<dbReference type="Gene3D" id="3.40.50.880">
    <property type="match status" value="1"/>
</dbReference>
<accession>A0A1I3NFX2</accession>
<sequence>MIVLDVAILLKVLCFFYIYRVESKEISMKKTVLMLAGDFVEDYEIMVPYQALLSVGVDVDVVCPGKKEDDVIATAIHDFIGYQTYAESRGHNFVLNKTFNEVKLEDYDGLYVCGGRAPEYIRLNQRVLEIVKYFFEKDLPVAAICHGIQILTVAEVLKGRTLTAYPAVGPDIALAGGVYKEIGVDEAITDGNLTTSPAWPGHPAILREFYKLLGVVIVKNK</sequence>
<dbReference type="NCBIfam" id="TIGR01382">
    <property type="entry name" value="PfpI"/>
    <property type="match status" value="1"/>
</dbReference>
<keyword evidence="4" id="KW-1185">Reference proteome</keyword>
<dbReference type="CDD" id="cd03169">
    <property type="entry name" value="GATase1_PfpI_1"/>
    <property type="match status" value="1"/>
</dbReference>
<proteinExistence type="inferred from homology"/>
<organism evidence="3 4">
    <name type="scientific">Myroides guanonis</name>
    <dbReference type="NCBI Taxonomy" id="1150112"/>
    <lineage>
        <taxon>Bacteria</taxon>
        <taxon>Pseudomonadati</taxon>
        <taxon>Bacteroidota</taxon>
        <taxon>Flavobacteriia</taxon>
        <taxon>Flavobacteriales</taxon>
        <taxon>Flavobacteriaceae</taxon>
        <taxon>Myroides</taxon>
    </lineage>
</organism>
<dbReference type="InterPro" id="IPR029062">
    <property type="entry name" value="Class_I_gatase-like"/>
</dbReference>
<dbReference type="PANTHER" id="PTHR42733:SF2">
    <property type="entry name" value="DJ-1_THIJ_PFPI FAMILY PROTEIN"/>
    <property type="match status" value="1"/>
</dbReference>
<keyword evidence="3" id="KW-0378">Hydrolase</keyword>
<dbReference type="PANTHER" id="PTHR42733">
    <property type="entry name" value="DJ-1 PROTEIN"/>
    <property type="match status" value="1"/>
</dbReference>
<dbReference type="GO" id="GO:0006508">
    <property type="term" value="P:proteolysis"/>
    <property type="evidence" value="ECO:0007669"/>
    <property type="project" value="UniProtKB-KW"/>
</dbReference>
<dbReference type="Pfam" id="PF01965">
    <property type="entry name" value="DJ-1_PfpI"/>
    <property type="match status" value="1"/>
</dbReference>
<dbReference type="InterPro" id="IPR002818">
    <property type="entry name" value="DJ-1/PfpI"/>
</dbReference>
<dbReference type="EMBL" id="FORU01000003">
    <property type="protein sequence ID" value="SFJ08193.1"/>
    <property type="molecule type" value="Genomic_DNA"/>
</dbReference>
<dbReference type="AlphaFoldDB" id="A0A1I3NFX2"/>